<gene>
    <name evidence="2" type="ORF">GCM10011611_30460</name>
</gene>
<reference evidence="2" key="1">
    <citation type="journal article" date="2014" name="Int. J. Syst. Evol. Microbiol.">
        <title>Complete genome sequence of Corynebacterium casei LMG S-19264T (=DSM 44701T), isolated from a smear-ripened cheese.</title>
        <authorList>
            <consortium name="US DOE Joint Genome Institute (JGI-PGF)"/>
            <person name="Walter F."/>
            <person name="Albersmeier A."/>
            <person name="Kalinowski J."/>
            <person name="Ruckert C."/>
        </authorList>
    </citation>
    <scope>NUCLEOTIDE SEQUENCE</scope>
    <source>
        <strain evidence="2">CGMCC 1.15725</strain>
    </source>
</reference>
<evidence type="ECO:0000313" key="2">
    <source>
        <dbReference type="EMBL" id="GGF22284.1"/>
    </source>
</evidence>
<protein>
    <recommendedName>
        <fullName evidence="4">TIGR03118 family protein</fullName>
    </recommendedName>
</protein>
<dbReference type="InterPro" id="IPR017549">
    <property type="entry name" value="APMV_L690"/>
</dbReference>
<dbReference type="RefSeq" id="WP_189047196.1">
    <property type="nucleotide sequence ID" value="NZ_BMJQ01000007.1"/>
</dbReference>
<proteinExistence type="predicted"/>
<comment type="caution">
    <text evidence="2">The sequence shown here is derived from an EMBL/GenBank/DDBJ whole genome shotgun (WGS) entry which is preliminary data.</text>
</comment>
<accession>A0A8J3E5J8</accession>
<reference evidence="2" key="2">
    <citation type="submission" date="2020-09" db="EMBL/GenBank/DDBJ databases">
        <authorList>
            <person name="Sun Q."/>
            <person name="Zhou Y."/>
        </authorList>
    </citation>
    <scope>NUCLEOTIDE SEQUENCE</scope>
    <source>
        <strain evidence="2">CGMCC 1.15725</strain>
    </source>
</reference>
<evidence type="ECO:0000256" key="1">
    <source>
        <dbReference type="SAM" id="SignalP"/>
    </source>
</evidence>
<dbReference type="AlphaFoldDB" id="A0A8J3E5J8"/>
<sequence length="374" mass="38599">MIQRKSFLAAALTAAMMSAALVPSANAAEDHSLTPFAYKRTNLVADTQGVAPTTDPLLLDPWGLAFQPGGAFWINDRASGVSTLYTGTGTKVNATFTIPNPTNAQAPSSPTGLVWNATSGFKVPGTALTSVFLFATLQGSIAAWAPNLPVAPTDAVTAVDNSKTGAVYTGLAQGESTKGSFLYATNVKTGQIDVFDTTFQPAGDKLPGHFTDPAIPAGFVPFGIHALDGNLAVTYARQNPQKNFIVPGAGAGFVDIFDTNGTLVQRLAAGGPLNAPWAVTRAPAGFGGPSGEILVGNFGDGHILSYDEAGDSIHILVDEQRQQITIPGLWALHFGGGAVSDPRTLFFTAGIGQGQHGLFGALTPVDPFDIASSN</sequence>
<keyword evidence="3" id="KW-1185">Reference proteome</keyword>
<organism evidence="2 3">
    <name type="scientific">Aliidongia dinghuensis</name>
    <dbReference type="NCBI Taxonomy" id="1867774"/>
    <lineage>
        <taxon>Bacteria</taxon>
        <taxon>Pseudomonadati</taxon>
        <taxon>Pseudomonadota</taxon>
        <taxon>Alphaproteobacteria</taxon>
        <taxon>Rhodospirillales</taxon>
        <taxon>Dongiaceae</taxon>
        <taxon>Aliidongia</taxon>
    </lineage>
</organism>
<keyword evidence="1" id="KW-0732">Signal</keyword>
<dbReference type="NCBIfam" id="TIGR03118">
    <property type="entry name" value="PEPCTERM_chp_1"/>
    <property type="match status" value="1"/>
</dbReference>
<dbReference type="SUPFAM" id="SSF75011">
    <property type="entry name" value="3-carboxy-cis,cis-mucoante lactonizing enzyme"/>
    <property type="match status" value="1"/>
</dbReference>
<evidence type="ECO:0008006" key="4">
    <source>
        <dbReference type="Google" id="ProtNLM"/>
    </source>
</evidence>
<name>A0A8J3E5J8_9PROT</name>
<dbReference type="EMBL" id="BMJQ01000007">
    <property type="protein sequence ID" value="GGF22284.1"/>
    <property type="molecule type" value="Genomic_DNA"/>
</dbReference>
<dbReference type="Proteomes" id="UP000646365">
    <property type="component" value="Unassembled WGS sequence"/>
</dbReference>
<feature type="signal peptide" evidence="1">
    <location>
        <begin position="1"/>
        <end position="27"/>
    </location>
</feature>
<evidence type="ECO:0000313" key="3">
    <source>
        <dbReference type="Proteomes" id="UP000646365"/>
    </source>
</evidence>
<feature type="chain" id="PRO_5035257856" description="TIGR03118 family protein" evidence="1">
    <location>
        <begin position="28"/>
        <end position="374"/>
    </location>
</feature>